<reference evidence="9" key="2">
    <citation type="submission" date="2020-09" db="EMBL/GenBank/DDBJ databases">
        <authorList>
            <person name="Sun Q."/>
            <person name="Zhou Y."/>
        </authorList>
    </citation>
    <scope>NUCLEOTIDE SEQUENCE</scope>
    <source>
        <strain evidence="9">CGMCC 4.7308</strain>
    </source>
</reference>
<dbReference type="RefSeq" id="WP_188942921.1">
    <property type="nucleotide sequence ID" value="NZ_BMNA01000006.1"/>
</dbReference>
<accession>A0A917T2D2</accession>
<evidence type="ECO:0000256" key="4">
    <source>
        <dbReference type="ARBA" id="ARBA00022692"/>
    </source>
</evidence>
<comment type="caution">
    <text evidence="9">The sequence shown here is derived from an EMBL/GenBank/DDBJ whole genome shotgun (WGS) entry which is preliminary data.</text>
</comment>
<feature type="transmembrane region" description="Helical" evidence="8">
    <location>
        <begin position="397"/>
        <end position="416"/>
    </location>
</feature>
<evidence type="ECO:0000256" key="5">
    <source>
        <dbReference type="ARBA" id="ARBA00022989"/>
    </source>
</evidence>
<comment type="subcellular location">
    <subcellularLocation>
        <location evidence="1">Membrane</location>
        <topology evidence="1">Multi-pass membrane protein</topology>
    </subcellularLocation>
</comment>
<comment type="similarity">
    <text evidence="2 7">Belongs to the purine-cytosine permease (2.A.39) family.</text>
</comment>
<dbReference type="Gene3D" id="1.10.4160.10">
    <property type="entry name" value="Hydantoin permease"/>
    <property type="match status" value="1"/>
</dbReference>
<dbReference type="PANTHER" id="PTHR31806:SF1">
    <property type="entry name" value="PURINE-CYTOSINE PERMEASE FCY2-RELATED"/>
    <property type="match status" value="1"/>
</dbReference>
<dbReference type="InterPro" id="IPR001248">
    <property type="entry name" value="Pur-cyt_permease"/>
</dbReference>
<evidence type="ECO:0000313" key="9">
    <source>
        <dbReference type="EMBL" id="GGM08126.1"/>
    </source>
</evidence>
<keyword evidence="10" id="KW-1185">Reference proteome</keyword>
<name>A0A917T2D2_9ACTN</name>
<evidence type="ECO:0000256" key="8">
    <source>
        <dbReference type="SAM" id="Phobius"/>
    </source>
</evidence>
<dbReference type="InterPro" id="IPR026030">
    <property type="entry name" value="Pur-cyt_permease_Fcy2/21/22"/>
</dbReference>
<keyword evidence="3 7" id="KW-0813">Transport</keyword>
<dbReference type="Pfam" id="PF02133">
    <property type="entry name" value="Transp_cyt_pur"/>
    <property type="match status" value="1"/>
</dbReference>
<gene>
    <name evidence="9" type="primary">yxlA</name>
    <name evidence="9" type="ORF">GCM10011594_30130</name>
</gene>
<organism evidence="9 10">
    <name type="scientific">Nakamurella endophytica</name>
    <dbReference type="NCBI Taxonomy" id="1748367"/>
    <lineage>
        <taxon>Bacteria</taxon>
        <taxon>Bacillati</taxon>
        <taxon>Actinomycetota</taxon>
        <taxon>Actinomycetes</taxon>
        <taxon>Nakamurellales</taxon>
        <taxon>Nakamurellaceae</taxon>
        <taxon>Nakamurella</taxon>
    </lineage>
</organism>
<evidence type="ECO:0000256" key="6">
    <source>
        <dbReference type="ARBA" id="ARBA00023136"/>
    </source>
</evidence>
<reference evidence="9" key="1">
    <citation type="journal article" date="2014" name="Int. J. Syst. Evol. Microbiol.">
        <title>Complete genome sequence of Corynebacterium casei LMG S-19264T (=DSM 44701T), isolated from a smear-ripened cheese.</title>
        <authorList>
            <consortium name="US DOE Joint Genome Institute (JGI-PGF)"/>
            <person name="Walter F."/>
            <person name="Albersmeier A."/>
            <person name="Kalinowski J."/>
            <person name="Ruckert C."/>
        </authorList>
    </citation>
    <scope>NUCLEOTIDE SEQUENCE</scope>
    <source>
        <strain evidence="9">CGMCC 4.7308</strain>
    </source>
</reference>
<feature type="transmembrane region" description="Helical" evidence="8">
    <location>
        <begin position="64"/>
        <end position="83"/>
    </location>
</feature>
<evidence type="ECO:0000313" key="10">
    <source>
        <dbReference type="Proteomes" id="UP000655208"/>
    </source>
</evidence>
<feature type="transmembrane region" description="Helical" evidence="8">
    <location>
        <begin position="201"/>
        <end position="223"/>
    </location>
</feature>
<protein>
    <submittedName>
        <fullName evidence="9">Purine-cytosine permease YxlA</fullName>
    </submittedName>
</protein>
<dbReference type="EMBL" id="BMNA01000006">
    <property type="protein sequence ID" value="GGM08126.1"/>
    <property type="molecule type" value="Genomic_DNA"/>
</dbReference>
<proteinExistence type="inferred from homology"/>
<keyword evidence="5 8" id="KW-1133">Transmembrane helix</keyword>
<evidence type="ECO:0000256" key="2">
    <source>
        <dbReference type="ARBA" id="ARBA00008974"/>
    </source>
</evidence>
<feature type="transmembrane region" description="Helical" evidence="8">
    <location>
        <begin position="358"/>
        <end position="377"/>
    </location>
</feature>
<dbReference type="AlphaFoldDB" id="A0A917T2D2"/>
<evidence type="ECO:0000256" key="1">
    <source>
        <dbReference type="ARBA" id="ARBA00004141"/>
    </source>
</evidence>
<feature type="transmembrane region" description="Helical" evidence="8">
    <location>
        <begin position="436"/>
        <end position="454"/>
    </location>
</feature>
<feature type="transmembrane region" description="Helical" evidence="8">
    <location>
        <begin position="171"/>
        <end position="189"/>
    </location>
</feature>
<evidence type="ECO:0000256" key="7">
    <source>
        <dbReference type="PIRNR" id="PIRNR002744"/>
    </source>
</evidence>
<feature type="transmembrane region" description="Helical" evidence="8">
    <location>
        <begin position="145"/>
        <end position="164"/>
    </location>
</feature>
<feature type="transmembrane region" description="Helical" evidence="8">
    <location>
        <begin position="37"/>
        <end position="58"/>
    </location>
</feature>
<keyword evidence="6 7" id="KW-0472">Membrane</keyword>
<dbReference type="PIRSF" id="PIRSF002744">
    <property type="entry name" value="Pur-cyt_permease"/>
    <property type="match status" value="1"/>
</dbReference>
<dbReference type="GO" id="GO:0022857">
    <property type="term" value="F:transmembrane transporter activity"/>
    <property type="evidence" value="ECO:0007669"/>
    <property type="project" value="InterPro"/>
</dbReference>
<feature type="transmembrane region" description="Helical" evidence="8">
    <location>
        <begin position="103"/>
        <end position="125"/>
    </location>
</feature>
<keyword evidence="4 8" id="KW-0812">Transmembrane</keyword>
<dbReference type="PANTHER" id="PTHR31806">
    <property type="entry name" value="PURINE-CYTOSINE PERMEASE FCY2-RELATED"/>
    <property type="match status" value="1"/>
</dbReference>
<evidence type="ECO:0000256" key="3">
    <source>
        <dbReference type="ARBA" id="ARBA00022448"/>
    </source>
</evidence>
<feature type="transmembrane region" description="Helical" evidence="8">
    <location>
        <begin position="243"/>
        <end position="265"/>
    </location>
</feature>
<feature type="transmembrane region" description="Helical" evidence="8">
    <location>
        <begin position="285"/>
        <end position="316"/>
    </location>
</feature>
<sequence>MSTGTTAGPATGPGGIEVRSIEAIPLAERHGRVRDQFTLWFGLNANIFVVVLGGVTVFLGLNLLWASIAIVVGVLVGLTLVGFHAIQGPRLGVPQMIQSRGQFGFYGAVLVLVASIVLDVGFLAAQLVIQADALNLLVSSVSVPVWIAVLAVPVVVLTVFGYDWIHRFQKVMTPVLAVTFVVVLVQALLHGSPGGTAADTAAPSFPTFMAATGLFVVTVVSWAPYVSDYSRYLPPTVNLARTFWAVAAGIAVPTFLCAFLGAYVTSLLPDAESTVAAIGEVAGRWVLPVLALSLIGSDVVNSYTGMLAVASIVSCFRTVRRSVVVRVAGSLAVIAVGTLCALLGYREFVANLENFLSVLLYVLIPWSAINLTDYYLVRRGDYDVPSFFTPAGRYRGFLWPGLVAYVLAVAAQVPFIAQTFYTGPLVERLGGVDVSWIVGGVAGVVFYLLALRLAPTDPAAADRPGSPAR</sequence>
<dbReference type="GO" id="GO:0005886">
    <property type="term" value="C:plasma membrane"/>
    <property type="evidence" value="ECO:0007669"/>
    <property type="project" value="TreeGrafter"/>
</dbReference>
<feature type="transmembrane region" description="Helical" evidence="8">
    <location>
        <begin position="323"/>
        <end position="346"/>
    </location>
</feature>
<dbReference type="Proteomes" id="UP000655208">
    <property type="component" value="Unassembled WGS sequence"/>
</dbReference>